<feature type="compositionally biased region" description="Low complexity" evidence="3">
    <location>
        <begin position="340"/>
        <end position="360"/>
    </location>
</feature>
<dbReference type="GO" id="GO:0003676">
    <property type="term" value="F:nucleic acid binding"/>
    <property type="evidence" value="ECO:0007669"/>
    <property type="project" value="InterPro"/>
</dbReference>
<keyword evidence="2" id="KW-0479">Metal-binding</keyword>
<feature type="region of interest" description="Disordered" evidence="3">
    <location>
        <begin position="686"/>
        <end position="721"/>
    </location>
</feature>
<dbReference type="PANTHER" id="PTHR48125:SF10">
    <property type="entry name" value="OS12G0136300 PROTEIN"/>
    <property type="match status" value="1"/>
</dbReference>
<feature type="compositionally biased region" description="Low complexity" evidence="3">
    <location>
        <begin position="17"/>
        <end position="31"/>
    </location>
</feature>
<dbReference type="OrthoDB" id="5552562at2759"/>
<reference evidence="5 6" key="1">
    <citation type="submission" date="2016-06" db="EMBL/GenBank/DDBJ databases">
        <title>Evolution of pathogenesis and genome organization in the Tremellales.</title>
        <authorList>
            <person name="Cuomo C."/>
            <person name="Litvintseva A."/>
            <person name="Heitman J."/>
            <person name="Chen Y."/>
            <person name="Sun S."/>
            <person name="Springer D."/>
            <person name="Dromer F."/>
            <person name="Young S."/>
            <person name="Zeng Q."/>
            <person name="Chapman S."/>
            <person name="Gujja S."/>
            <person name="Saif S."/>
            <person name="Birren B."/>
        </authorList>
    </citation>
    <scope>NUCLEOTIDE SEQUENCE [LARGE SCALE GENOMIC DNA]</scope>
    <source>
        <strain evidence="5 6">ATCC 28783</strain>
    </source>
</reference>
<dbReference type="AlphaFoldDB" id="A0A4Q1BUS3"/>
<feature type="compositionally biased region" description="Polar residues" evidence="3">
    <location>
        <begin position="686"/>
        <end position="695"/>
    </location>
</feature>
<feature type="compositionally biased region" description="Low complexity" evidence="3">
    <location>
        <begin position="406"/>
        <end position="419"/>
    </location>
</feature>
<dbReference type="SUPFAM" id="SSF57756">
    <property type="entry name" value="Retrovirus zinc finger-like domains"/>
    <property type="match status" value="1"/>
</dbReference>
<comment type="caution">
    <text evidence="5">The sequence shown here is derived from an EMBL/GenBank/DDBJ whole genome shotgun (WGS) entry which is preliminary data.</text>
</comment>
<feature type="compositionally biased region" description="Acidic residues" evidence="3">
    <location>
        <begin position="67"/>
        <end position="104"/>
    </location>
</feature>
<keyword evidence="2" id="KW-0862">Zinc</keyword>
<evidence type="ECO:0000256" key="1">
    <source>
        <dbReference type="ARBA" id="ARBA00022664"/>
    </source>
</evidence>
<dbReference type="InParanoid" id="A0A4Q1BUS3"/>
<keyword evidence="2" id="KW-0863">Zinc-finger</keyword>
<dbReference type="VEuPathDB" id="FungiDB:TREMEDRAFT_60875"/>
<organism evidence="5 6">
    <name type="scientific">Tremella mesenterica</name>
    <name type="common">Jelly fungus</name>
    <dbReference type="NCBI Taxonomy" id="5217"/>
    <lineage>
        <taxon>Eukaryota</taxon>
        <taxon>Fungi</taxon>
        <taxon>Dikarya</taxon>
        <taxon>Basidiomycota</taxon>
        <taxon>Agaricomycotina</taxon>
        <taxon>Tremellomycetes</taxon>
        <taxon>Tremellales</taxon>
        <taxon>Tremellaceae</taxon>
        <taxon>Tremella</taxon>
    </lineage>
</organism>
<keyword evidence="6" id="KW-1185">Reference proteome</keyword>
<dbReference type="GO" id="GO:0006397">
    <property type="term" value="P:mRNA processing"/>
    <property type="evidence" value="ECO:0007669"/>
    <property type="project" value="UniProtKB-KW"/>
</dbReference>
<evidence type="ECO:0000259" key="4">
    <source>
        <dbReference type="PROSITE" id="PS50158"/>
    </source>
</evidence>
<feature type="compositionally biased region" description="Polar residues" evidence="3">
    <location>
        <begin position="707"/>
        <end position="721"/>
    </location>
</feature>
<dbReference type="Gene3D" id="4.10.60.10">
    <property type="entry name" value="Zinc finger, CCHC-type"/>
    <property type="match status" value="1"/>
</dbReference>
<accession>A0A4Q1BUS3</accession>
<dbReference type="InterPro" id="IPR036875">
    <property type="entry name" value="Znf_CCHC_sf"/>
</dbReference>
<dbReference type="InterPro" id="IPR001878">
    <property type="entry name" value="Znf_CCHC"/>
</dbReference>
<evidence type="ECO:0000313" key="5">
    <source>
        <dbReference type="EMBL" id="RXK41884.1"/>
    </source>
</evidence>
<protein>
    <recommendedName>
        <fullName evidence="4">CCHC-type domain-containing protein</fullName>
    </recommendedName>
</protein>
<dbReference type="EMBL" id="SDIL01000005">
    <property type="protein sequence ID" value="RXK41884.1"/>
    <property type="molecule type" value="Genomic_DNA"/>
</dbReference>
<dbReference type="Proteomes" id="UP000289152">
    <property type="component" value="Unassembled WGS sequence"/>
</dbReference>
<evidence type="ECO:0000256" key="3">
    <source>
        <dbReference type="SAM" id="MobiDB-lite"/>
    </source>
</evidence>
<gene>
    <name evidence="5" type="ORF">M231_00883</name>
</gene>
<feature type="region of interest" description="Disordered" evidence="3">
    <location>
        <begin position="157"/>
        <end position="210"/>
    </location>
</feature>
<feature type="region of interest" description="Disordered" evidence="3">
    <location>
        <begin position="762"/>
        <end position="794"/>
    </location>
</feature>
<proteinExistence type="predicted"/>
<feature type="region of interest" description="Disordered" evidence="3">
    <location>
        <begin position="1"/>
        <end position="104"/>
    </location>
</feature>
<feature type="domain" description="CCHC-type" evidence="4">
    <location>
        <begin position="752"/>
        <end position="766"/>
    </location>
</feature>
<feature type="compositionally biased region" description="Low complexity" evidence="3">
    <location>
        <begin position="696"/>
        <end position="706"/>
    </location>
</feature>
<keyword evidence="1" id="KW-0507">mRNA processing</keyword>
<dbReference type="PROSITE" id="PS50158">
    <property type="entry name" value="ZF_CCHC"/>
    <property type="match status" value="1"/>
</dbReference>
<dbReference type="GO" id="GO:0008270">
    <property type="term" value="F:zinc ion binding"/>
    <property type="evidence" value="ECO:0007669"/>
    <property type="project" value="UniProtKB-KW"/>
</dbReference>
<name>A0A4Q1BUS3_TREME</name>
<sequence length="794" mass="86253">MGLGALTITDGSPFVAAPPDAGASAAAPSSAEFPITAPTPLSSGQQEARPAPVGPSQASGQSATVVEIDDDDEDMDIVDSDDEMDDVVDGEETGGVDDGEVMGGVDDVEEADDRATRVAALKALSPIRITRGSPELRITGQYFDGNKRVEYAHHLEQVKAEKRRRSSPNQDEPLFPSAKRTKGTRSLPPSDLEEVSPSPTKEPGSARKASLREQDRLWKLFIDERERWEVASIDESCDRCRREIITYGRSKWPCLRPVKPHNCGSRCASCTYGPCSFCPPNTARDIPPRTSAPPSTARDVLATPFVPWAPPYTPSAVVRRRVPTAQDKELSSPSPLANFSSPSPTSPSPAVRRPPSSPVAGPSRLPATPLAGSSCRTPRRASSAALRPSTPVAGPSRLPATLSAGPSRPTRSRPTPVSTQEDSPLSLSPALGTRSRQPSVPPATGLPTPAPPVKTPPSKSSKGKSKKKAVQFEPAVVENESTQLPEGIPPPLDHPFISSDPRIPEEEKQLATFRSLIIGLTTHLHANRRDTAKLLEYCMKLVSGMNTLSRTMATLVNSSDIGPLGRTELARVSRELLTEMNDFYRNLFDSPFLLNPIEYALPPTLDWLKPPNPARLSSQDGAFLDILALPPDCLRTLRQLWKLPSLNIARDILTPNDFKTLKDLINKSIIWDNLLFNRKRGITPVNTIKSTPPRKNNSSFNNSRSFTTQSTHTLSTPSNTFTPVPMEVDAVRPRFVPLTSQEREHRFKNKLCLYCGKPGHTANQCKARPNKQQSPAMVNAVTAPQEAKNSQPQA</sequence>
<dbReference type="PANTHER" id="PTHR48125">
    <property type="entry name" value="LP07818P1"/>
    <property type="match status" value="1"/>
</dbReference>
<dbReference type="SMART" id="SM00343">
    <property type="entry name" value="ZnF_C2HC"/>
    <property type="match status" value="1"/>
</dbReference>
<feature type="region of interest" description="Disordered" evidence="3">
    <location>
        <begin position="324"/>
        <end position="491"/>
    </location>
</feature>
<evidence type="ECO:0000256" key="2">
    <source>
        <dbReference type="PROSITE-ProRule" id="PRU00047"/>
    </source>
</evidence>
<evidence type="ECO:0000313" key="6">
    <source>
        <dbReference type="Proteomes" id="UP000289152"/>
    </source>
</evidence>